<name>A0A1I0U9G5_9SPHI</name>
<dbReference type="EMBL" id="FOJM01000024">
    <property type="protein sequence ID" value="SFA59856.1"/>
    <property type="molecule type" value="Genomic_DNA"/>
</dbReference>
<accession>A0A1I0U9G5</accession>
<reference evidence="2" key="1">
    <citation type="submission" date="2016-10" db="EMBL/GenBank/DDBJ databases">
        <authorList>
            <person name="Varghese N."/>
            <person name="Submissions S."/>
        </authorList>
    </citation>
    <scope>NUCLEOTIDE SEQUENCE [LARGE SCALE GENOMIC DNA]</scope>
    <source>
        <strain evidence="2">DSM 18130</strain>
    </source>
</reference>
<dbReference type="InterPro" id="IPR053773">
    <property type="entry name" value="Vpar_1526-like"/>
</dbReference>
<organism evidence="1 2">
    <name type="scientific">Pedobacter suwonensis</name>
    <dbReference type="NCBI Taxonomy" id="332999"/>
    <lineage>
        <taxon>Bacteria</taxon>
        <taxon>Pseudomonadati</taxon>
        <taxon>Bacteroidota</taxon>
        <taxon>Sphingobacteriia</taxon>
        <taxon>Sphingobacteriales</taxon>
        <taxon>Sphingobacteriaceae</taxon>
        <taxon>Pedobacter</taxon>
    </lineage>
</organism>
<dbReference type="NCBIfam" id="NF045477">
    <property type="entry name" value="LPO_1073_dom"/>
    <property type="match status" value="1"/>
</dbReference>
<dbReference type="STRING" id="332999.SAMN04488511_1248"/>
<gene>
    <name evidence="1" type="ORF">SAMN04488511_1248</name>
</gene>
<evidence type="ECO:0000313" key="1">
    <source>
        <dbReference type="EMBL" id="SFA59856.1"/>
    </source>
</evidence>
<keyword evidence="2" id="KW-1185">Reference proteome</keyword>
<dbReference type="Proteomes" id="UP000198836">
    <property type="component" value="Unassembled WGS sequence"/>
</dbReference>
<dbReference type="AlphaFoldDB" id="A0A1I0U9G5"/>
<protein>
    <submittedName>
        <fullName evidence="1">Uncharacterized protein</fullName>
    </submittedName>
</protein>
<proteinExistence type="predicted"/>
<evidence type="ECO:0000313" key="2">
    <source>
        <dbReference type="Proteomes" id="UP000198836"/>
    </source>
</evidence>
<sequence length="379" mass="43298">MHRKSKLGEIMMLNNKNQKAGDNSNQLQAESIIVNVGIDEKRAREIYQEMNLQLRKDYSQEALTIANSRVKEFENRLLPKMEAVDGALETFADPSFQLLLVEAQKTAASTERPADYDLLAELLIHRFQKGENRVVRAGISRAVEIVDEISDEALLGLTVFHSISNFFPASGDIHKGLNVLNDLYGKIFYNSLPTGNEWLDHLDILDAIRVNSFGNLKKINQYYPEMLSGYIDVGIEKNSDNYIKAIELLKNAHLPQNILVEHSLNGNFARINVSEKNQIDSLTLQQQIVVDQNTFFVPIALTEEQKNVIKSIYKLYKKDETIKQNNIKIFMAEWDKWENLKTLREWWDNINGLIQITSVGKVLAHSNAQRCDKNLPPLT</sequence>